<dbReference type="Proteomes" id="UP001597368">
    <property type="component" value="Unassembled WGS sequence"/>
</dbReference>
<organism evidence="2 3">
    <name type="scientific">Nonomuraea mangrovi</name>
    <dbReference type="NCBI Taxonomy" id="2316207"/>
    <lineage>
        <taxon>Bacteria</taxon>
        <taxon>Bacillati</taxon>
        <taxon>Actinomycetota</taxon>
        <taxon>Actinomycetes</taxon>
        <taxon>Streptosporangiales</taxon>
        <taxon>Streptosporangiaceae</taxon>
        <taxon>Nonomuraea</taxon>
    </lineage>
</organism>
<dbReference type="InterPro" id="IPR039422">
    <property type="entry name" value="MarR/SlyA-like"/>
</dbReference>
<dbReference type="PANTHER" id="PTHR33164:SF106">
    <property type="entry name" value="TRANSCRIPTIONAL REGULATORY PROTEIN"/>
    <property type="match status" value="1"/>
</dbReference>
<dbReference type="InterPro" id="IPR000835">
    <property type="entry name" value="HTH_MarR-typ"/>
</dbReference>
<sequence length="163" mass="17910">MTQDTVSAYELMILMRRLNVESDRFVERFATTHGLHRTDLNALVVILDALGAGRPLTPGGLGAALNLSPPATTALIDRLEQAGHVERRRSATDRRKIEVVMNEQAVHLAGRFFAPLGRHLTTTIDAFGPEERRIIGEFLTRSIEATVAAREEHHPAGQGDEPA</sequence>
<dbReference type="SMART" id="SM00347">
    <property type="entry name" value="HTH_MARR"/>
    <property type="match status" value="1"/>
</dbReference>
<evidence type="ECO:0000313" key="2">
    <source>
        <dbReference type="EMBL" id="MFD1936880.1"/>
    </source>
</evidence>
<dbReference type="Gene3D" id="1.10.10.10">
    <property type="entry name" value="Winged helix-like DNA-binding domain superfamily/Winged helix DNA-binding domain"/>
    <property type="match status" value="1"/>
</dbReference>
<dbReference type="RefSeq" id="WP_379577552.1">
    <property type="nucleotide sequence ID" value="NZ_JBHUFV010000052.1"/>
</dbReference>
<evidence type="ECO:0000313" key="3">
    <source>
        <dbReference type="Proteomes" id="UP001597368"/>
    </source>
</evidence>
<dbReference type="Pfam" id="PF12802">
    <property type="entry name" value="MarR_2"/>
    <property type="match status" value="1"/>
</dbReference>
<keyword evidence="3" id="KW-1185">Reference proteome</keyword>
<comment type="caution">
    <text evidence="2">The sequence shown here is derived from an EMBL/GenBank/DDBJ whole genome shotgun (WGS) entry which is preliminary data.</text>
</comment>
<accession>A0ABW4T737</accession>
<dbReference type="PROSITE" id="PS50995">
    <property type="entry name" value="HTH_MARR_2"/>
    <property type="match status" value="1"/>
</dbReference>
<name>A0ABW4T737_9ACTN</name>
<evidence type="ECO:0000259" key="1">
    <source>
        <dbReference type="PROSITE" id="PS50995"/>
    </source>
</evidence>
<proteinExistence type="predicted"/>
<dbReference type="InterPro" id="IPR036388">
    <property type="entry name" value="WH-like_DNA-bd_sf"/>
</dbReference>
<dbReference type="EMBL" id="JBHUFV010000052">
    <property type="protein sequence ID" value="MFD1936880.1"/>
    <property type="molecule type" value="Genomic_DNA"/>
</dbReference>
<gene>
    <name evidence="2" type="ORF">ACFSKW_35960</name>
</gene>
<dbReference type="InterPro" id="IPR036390">
    <property type="entry name" value="WH_DNA-bd_sf"/>
</dbReference>
<dbReference type="PANTHER" id="PTHR33164">
    <property type="entry name" value="TRANSCRIPTIONAL REGULATOR, MARR FAMILY"/>
    <property type="match status" value="1"/>
</dbReference>
<protein>
    <submittedName>
        <fullName evidence="2">MarR family winged helix-turn-helix transcriptional regulator</fullName>
    </submittedName>
</protein>
<reference evidence="3" key="1">
    <citation type="journal article" date="2019" name="Int. J. Syst. Evol. Microbiol.">
        <title>The Global Catalogue of Microorganisms (GCM) 10K type strain sequencing project: providing services to taxonomists for standard genome sequencing and annotation.</title>
        <authorList>
            <consortium name="The Broad Institute Genomics Platform"/>
            <consortium name="The Broad Institute Genome Sequencing Center for Infectious Disease"/>
            <person name="Wu L."/>
            <person name="Ma J."/>
        </authorList>
    </citation>
    <scope>NUCLEOTIDE SEQUENCE [LARGE SCALE GENOMIC DNA]</scope>
    <source>
        <strain evidence="3">ICMP 6774ER</strain>
    </source>
</reference>
<feature type="domain" description="HTH marR-type" evidence="1">
    <location>
        <begin position="8"/>
        <end position="144"/>
    </location>
</feature>
<dbReference type="SUPFAM" id="SSF46785">
    <property type="entry name" value="Winged helix' DNA-binding domain"/>
    <property type="match status" value="1"/>
</dbReference>